<protein>
    <submittedName>
        <fullName evidence="1">Uncharacterized protein</fullName>
    </submittedName>
</protein>
<gene>
    <name evidence="1" type="ORF">QFC22_006246</name>
</gene>
<reference evidence="1" key="1">
    <citation type="submission" date="2023-04" db="EMBL/GenBank/DDBJ databases">
        <title>Draft Genome sequencing of Naganishia species isolated from polar environments using Oxford Nanopore Technology.</title>
        <authorList>
            <person name="Leo P."/>
            <person name="Venkateswaran K."/>
        </authorList>
    </citation>
    <scope>NUCLEOTIDE SEQUENCE</scope>
    <source>
        <strain evidence="1">MNA-CCFEE 5425</strain>
    </source>
</reference>
<proteinExistence type="predicted"/>
<name>A0ACC2WMW4_9TREE</name>
<organism evidence="1 2">
    <name type="scientific">Naganishia vaughanmartiniae</name>
    <dbReference type="NCBI Taxonomy" id="1424756"/>
    <lineage>
        <taxon>Eukaryota</taxon>
        <taxon>Fungi</taxon>
        <taxon>Dikarya</taxon>
        <taxon>Basidiomycota</taxon>
        <taxon>Agaricomycotina</taxon>
        <taxon>Tremellomycetes</taxon>
        <taxon>Filobasidiales</taxon>
        <taxon>Filobasidiaceae</taxon>
        <taxon>Naganishia</taxon>
    </lineage>
</organism>
<evidence type="ECO:0000313" key="2">
    <source>
        <dbReference type="Proteomes" id="UP001243375"/>
    </source>
</evidence>
<keyword evidence="2" id="KW-1185">Reference proteome</keyword>
<sequence>MQVKTSLKIPSIHLLQSIHSPAPPATPLHPVQPTTNHGTLTPNESGPTVPPIAGGVVDPSLLKPDVRAKLVSIQERTNVLVEVTVLPGNSGSGRPGVASVAGLAGGEGAFGYSGPGALGSSPGVGGDKSDWNNESTPPISGTTSPHGALGPPTGAHPFPGVNPAGGLKPVDSGRSKSMYPLFPSHPHQQHHQPHQQQQQHGSPLRQAEALLGEAAEGIVRTDSPETIGQHQQPQQNQSFASTGAGNQYVVSPETVGISLAPPNTSATDPWGGVKSKSFDVIQQQNPRLNNNQPQQQRVAGLRSPIFSSGGGLPGGGGAGSVPLGMEPSSAAFVSGGATNVVDDEEILRDLKEWGFGEEKVCLVTLEGKEENVRAAKVLLLLLIDELSGLAQENCEIDQRIQYILAGRKRQTVNAIEEETNTNIYLAPTTSTTFFGYSGIGLGGNSAAGMTPSGAATHLPSPLHGPETATTSGTGFPSSSLASPGLEHLPNRARRPSSLAPQHHRTGSTTVSPRADTVNGDLTGGLQDSIARLCISPSGDEQQQVATTPAAGGITSHMIDMRNRVYVTGEPMAVASAREMLLRLAFTKKQSVFSKEAAVVPRKLDWLISEKQREITRIMSDNGSHVELIPGPQAGVVRVYGDHRISVDRTMKHLMMLFTELTLATVFTMPIQQDGLHADSAGFDSSLEAVLKMAASSTKAEIGYRSGQFEICGTLSEVRKSLPLILSSDAVNNTIHDIRFQCELAVEHRDFIAGKRNGKITKITRATGTQIKFDQFNEQNFLIDVSGSGPRVLEALDMLSDELPAEISFHIPESYHRRIIGKGGTSVQDVMRRHSAFVKFSSTEQWALFGGHHRNEDNVICITPNKNKHSLYNMKQDLMMSILTKDREYEDWIININRKYHRALQAETRAYLHHIEVVHGANIRFLPREDGQDAVEVFASQYQAKVIFEQLSKVLPIELTCSFNISVELAKVAASPEWLAFTTETLQDLQVSILPYSQMTAGGESIFVLKCQRQNLVRLKEARARLDGFLRARPKYAEPFDWTVGSLSGRNKPTHGEHRRGLSTIVYGSDELANISLPRSAGLRRADTVGGGQYLDGWRSKRSMHKRSETEDGRIELYHQQTGNYPPPIARPADSQPRAEPEQARPKLAGGRTQSLDIRNMQDFAGGHSRHASFASLEQAYDQAGTPTNAPGVLPGGNGTSNLTTLPRYRTGNYPRRGVSVYDPVQE</sequence>
<evidence type="ECO:0000313" key="1">
    <source>
        <dbReference type="EMBL" id="KAJ9112499.1"/>
    </source>
</evidence>
<comment type="caution">
    <text evidence="1">The sequence shown here is derived from an EMBL/GenBank/DDBJ whole genome shotgun (WGS) entry which is preliminary data.</text>
</comment>
<accession>A0ACC2WMW4</accession>
<dbReference type="Proteomes" id="UP001243375">
    <property type="component" value="Unassembled WGS sequence"/>
</dbReference>
<dbReference type="EMBL" id="JASBWU010000025">
    <property type="protein sequence ID" value="KAJ9112499.1"/>
    <property type="molecule type" value="Genomic_DNA"/>
</dbReference>